<evidence type="ECO:0000256" key="1">
    <source>
        <dbReference type="ARBA" id="ARBA00004651"/>
    </source>
</evidence>
<evidence type="ECO:0000256" key="5">
    <source>
        <dbReference type="ARBA" id="ARBA00023136"/>
    </source>
</evidence>
<sequence>MIHTADDTDSQLPLSESCSITTSTRATIEGEWPRQSKLMALDAAALIPISVVLIGGAISPGPSLAVVLRNTIVGGRARGVACSVGHGIGFGIYAFLAISGIALLKSAGLQWATALELAGAVFLLYIGVAMIRAPERENSGEERHPESEREGFIEGFLIAFFNPKIFVFLTAIFSQFIDAGMILQDRLILAFVALFIDTTWYIIVATTLSGTPMLEKLRDQGKKVDIVVGVILLLLAAAVVWARFV</sequence>
<feature type="transmembrane region" description="Helical" evidence="6">
    <location>
        <begin position="226"/>
        <end position="244"/>
    </location>
</feature>
<feature type="transmembrane region" description="Helical" evidence="6">
    <location>
        <begin position="80"/>
        <end position="103"/>
    </location>
</feature>
<feature type="transmembrane region" description="Helical" evidence="6">
    <location>
        <begin position="109"/>
        <end position="131"/>
    </location>
</feature>
<keyword evidence="5 6" id="KW-0472">Membrane</keyword>
<name>A0A075HYR4_9EURY</name>
<evidence type="ECO:0000256" key="6">
    <source>
        <dbReference type="SAM" id="Phobius"/>
    </source>
</evidence>
<dbReference type="AlphaFoldDB" id="A0A075HYR4"/>
<dbReference type="GO" id="GO:0005886">
    <property type="term" value="C:plasma membrane"/>
    <property type="evidence" value="ECO:0007669"/>
    <property type="project" value="UniProtKB-SubCell"/>
</dbReference>
<protein>
    <submittedName>
        <fullName evidence="7">Amino acid transporter LysE</fullName>
    </submittedName>
</protein>
<keyword evidence="3 6" id="KW-0812">Transmembrane</keyword>
<dbReference type="Pfam" id="PF01810">
    <property type="entry name" value="LysE"/>
    <property type="match status" value="1"/>
</dbReference>
<dbReference type="GO" id="GO:0015171">
    <property type="term" value="F:amino acid transmembrane transporter activity"/>
    <property type="evidence" value="ECO:0007669"/>
    <property type="project" value="TreeGrafter"/>
</dbReference>
<accession>A0A075HYR4</accession>
<evidence type="ECO:0000256" key="3">
    <source>
        <dbReference type="ARBA" id="ARBA00022692"/>
    </source>
</evidence>
<dbReference type="PANTHER" id="PTHR30086">
    <property type="entry name" value="ARGININE EXPORTER PROTEIN ARGO"/>
    <property type="match status" value="1"/>
</dbReference>
<reference evidence="7" key="1">
    <citation type="journal article" date="2014" name="Genome Biol. Evol.">
        <title>Pangenome evidence for extensive interdomain horizontal transfer affecting lineage core and shell genes in uncultured planktonic thaumarchaeota and euryarchaeota.</title>
        <authorList>
            <person name="Deschamps P."/>
            <person name="Zivanovic Y."/>
            <person name="Moreira D."/>
            <person name="Rodriguez-Valera F."/>
            <person name="Lopez-Garcia P."/>
        </authorList>
    </citation>
    <scope>NUCLEOTIDE SEQUENCE</scope>
</reference>
<evidence type="ECO:0000256" key="2">
    <source>
        <dbReference type="ARBA" id="ARBA00022475"/>
    </source>
</evidence>
<feature type="transmembrane region" description="Helical" evidence="6">
    <location>
        <begin position="43"/>
        <end position="68"/>
    </location>
</feature>
<proteinExistence type="predicted"/>
<evidence type="ECO:0000313" key="7">
    <source>
        <dbReference type="EMBL" id="AIF20690.1"/>
    </source>
</evidence>
<comment type="subcellular location">
    <subcellularLocation>
        <location evidence="1">Cell membrane</location>
        <topology evidence="1">Multi-pass membrane protein</topology>
    </subcellularLocation>
</comment>
<dbReference type="EMBL" id="KF901173">
    <property type="protein sequence ID" value="AIF20690.1"/>
    <property type="molecule type" value="Genomic_DNA"/>
</dbReference>
<dbReference type="InterPro" id="IPR001123">
    <property type="entry name" value="LeuE-type"/>
</dbReference>
<organism evidence="7">
    <name type="scientific">uncultured marine group II/III euryarchaeote KM3_92_B07</name>
    <dbReference type="NCBI Taxonomy" id="1456543"/>
    <lineage>
        <taxon>Archaea</taxon>
        <taxon>Methanobacteriati</taxon>
        <taxon>Methanobacteriota</taxon>
        <taxon>environmental samples</taxon>
    </lineage>
</organism>
<keyword evidence="2" id="KW-1003">Cell membrane</keyword>
<evidence type="ECO:0000256" key="4">
    <source>
        <dbReference type="ARBA" id="ARBA00022989"/>
    </source>
</evidence>
<feature type="transmembrane region" description="Helical" evidence="6">
    <location>
        <begin position="152"/>
        <end position="176"/>
    </location>
</feature>
<keyword evidence="4 6" id="KW-1133">Transmembrane helix</keyword>
<dbReference type="PANTHER" id="PTHR30086:SF16">
    <property type="entry name" value="AMINO ACID EFFLUX PERMEASE RHTB FAMILY"/>
    <property type="match status" value="1"/>
</dbReference>
<feature type="transmembrane region" description="Helical" evidence="6">
    <location>
        <begin position="188"/>
        <end position="214"/>
    </location>
</feature>